<reference evidence="2 3" key="1">
    <citation type="submission" date="2019-03" db="EMBL/GenBank/DDBJ databases">
        <title>Nematode-trapping fungi genome.</title>
        <authorList>
            <person name="Vidal-Diez De Ulzurrun G."/>
        </authorList>
    </citation>
    <scope>NUCLEOTIDE SEQUENCE [LARGE SCALE GENOMIC DNA]</scope>
    <source>
        <strain evidence="2 3">TWF154</strain>
    </source>
</reference>
<dbReference type="AlphaFoldDB" id="A0A7C8PG35"/>
<feature type="compositionally biased region" description="Low complexity" evidence="1">
    <location>
        <begin position="1"/>
        <end position="11"/>
    </location>
</feature>
<dbReference type="Proteomes" id="UP000297595">
    <property type="component" value="Unassembled WGS sequence"/>
</dbReference>
<feature type="region of interest" description="Disordered" evidence="1">
    <location>
        <begin position="1"/>
        <end position="28"/>
    </location>
</feature>
<accession>A0A7C8PG35</accession>
<name>A0A7C8PG35_ORBOL</name>
<evidence type="ECO:0000256" key="1">
    <source>
        <dbReference type="SAM" id="MobiDB-lite"/>
    </source>
</evidence>
<evidence type="ECO:0000313" key="2">
    <source>
        <dbReference type="EMBL" id="TGJ62329.1"/>
    </source>
</evidence>
<dbReference type="EMBL" id="SOZJ01000010">
    <property type="protein sequence ID" value="TGJ62329.1"/>
    <property type="molecule type" value="Genomic_DNA"/>
</dbReference>
<sequence length="50" mass="5328">MSAHSKSSTSAPSPPYPSFIAASTSKARDRTPTVSVTKFWHLALLHPFGA</sequence>
<proteinExistence type="predicted"/>
<gene>
    <name evidence="2" type="ORF">EYR41_002307</name>
</gene>
<protein>
    <submittedName>
        <fullName evidence="2">Uncharacterized protein</fullName>
    </submittedName>
</protein>
<evidence type="ECO:0000313" key="3">
    <source>
        <dbReference type="Proteomes" id="UP000297595"/>
    </source>
</evidence>
<comment type="caution">
    <text evidence="2">The sequence shown here is derived from an EMBL/GenBank/DDBJ whole genome shotgun (WGS) entry which is preliminary data.</text>
</comment>
<organism evidence="2 3">
    <name type="scientific">Orbilia oligospora</name>
    <name type="common">Nematode-trapping fungus</name>
    <name type="synonym">Arthrobotrys oligospora</name>
    <dbReference type="NCBI Taxonomy" id="2813651"/>
    <lineage>
        <taxon>Eukaryota</taxon>
        <taxon>Fungi</taxon>
        <taxon>Dikarya</taxon>
        <taxon>Ascomycota</taxon>
        <taxon>Pezizomycotina</taxon>
        <taxon>Orbiliomycetes</taxon>
        <taxon>Orbiliales</taxon>
        <taxon>Orbiliaceae</taxon>
        <taxon>Orbilia</taxon>
    </lineage>
</organism>